<evidence type="ECO:0000313" key="2">
    <source>
        <dbReference type="EMBL" id="RYR57643.1"/>
    </source>
</evidence>
<proteinExistence type="predicted"/>
<dbReference type="EMBL" id="SDMP01000005">
    <property type="protein sequence ID" value="RYR57643.1"/>
    <property type="molecule type" value="Genomic_DNA"/>
</dbReference>
<dbReference type="PANTHER" id="PTHR46033:SF8">
    <property type="entry name" value="PROTEIN MAINTENANCE OF MERISTEMS-LIKE"/>
    <property type="match status" value="1"/>
</dbReference>
<protein>
    <recommendedName>
        <fullName evidence="1">Aminotransferase-like plant mobile domain-containing protein</fullName>
    </recommendedName>
</protein>
<feature type="domain" description="Aminotransferase-like plant mobile" evidence="1">
    <location>
        <begin position="58"/>
        <end position="157"/>
    </location>
</feature>
<sequence length="163" mass="19419">MWGDDYHLQDVAYQLGLRIDGDPVSGQSQTKWTVKLTWFHNMVCRELEKDATEEHLLRYTRGLEDLETYGWLSWSSTVLAWLYRQMCHATEHGQRNLGGCVSLLLSWVYHYILLLRSDDFDTCQFPLVERWIQYQSDNVRDESRLRHYRRTLNGINMLNVSDK</sequence>
<evidence type="ECO:0000259" key="1">
    <source>
        <dbReference type="Pfam" id="PF10536"/>
    </source>
</evidence>
<organism evidence="2 3">
    <name type="scientific">Arachis hypogaea</name>
    <name type="common">Peanut</name>
    <dbReference type="NCBI Taxonomy" id="3818"/>
    <lineage>
        <taxon>Eukaryota</taxon>
        <taxon>Viridiplantae</taxon>
        <taxon>Streptophyta</taxon>
        <taxon>Embryophyta</taxon>
        <taxon>Tracheophyta</taxon>
        <taxon>Spermatophyta</taxon>
        <taxon>Magnoliopsida</taxon>
        <taxon>eudicotyledons</taxon>
        <taxon>Gunneridae</taxon>
        <taxon>Pentapetalae</taxon>
        <taxon>rosids</taxon>
        <taxon>fabids</taxon>
        <taxon>Fabales</taxon>
        <taxon>Fabaceae</taxon>
        <taxon>Papilionoideae</taxon>
        <taxon>50 kb inversion clade</taxon>
        <taxon>dalbergioids sensu lato</taxon>
        <taxon>Dalbergieae</taxon>
        <taxon>Pterocarpus clade</taxon>
        <taxon>Arachis</taxon>
    </lineage>
</organism>
<dbReference type="Proteomes" id="UP000289738">
    <property type="component" value="Chromosome A05"/>
</dbReference>
<name>A0A445D321_ARAHY</name>
<dbReference type="GO" id="GO:0010073">
    <property type="term" value="P:meristem maintenance"/>
    <property type="evidence" value="ECO:0007669"/>
    <property type="project" value="InterPro"/>
</dbReference>
<keyword evidence="3" id="KW-1185">Reference proteome</keyword>
<dbReference type="InterPro" id="IPR019557">
    <property type="entry name" value="AminoTfrase-like_pln_mobile"/>
</dbReference>
<evidence type="ECO:0000313" key="3">
    <source>
        <dbReference type="Proteomes" id="UP000289738"/>
    </source>
</evidence>
<dbReference type="Pfam" id="PF10536">
    <property type="entry name" value="PMD"/>
    <property type="match status" value="1"/>
</dbReference>
<gene>
    <name evidence="2" type="ORF">Ahy_A05g023348</name>
</gene>
<dbReference type="InterPro" id="IPR044824">
    <property type="entry name" value="MAIN-like"/>
</dbReference>
<dbReference type="PANTHER" id="PTHR46033">
    <property type="entry name" value="PROTEIN MAIN-LIKE 2"/>
    <property type="match status" value="1"/>
</dbReference>
<dbReference type="AlphaFoldDB" id="A0A445D321"/>
<comment type="caution">
    <text evidence="2">The sequence shown here is derived from an EMBL/GenBank/DDBJ whole genome shotgun (WGS) entry which is preliminary data.</text>
</comment>
<accession>A0A445D321</accession>
<reference evidence="2 3" key="1">
    <citation type="submission" date="2019-01" db="EMBL/GenBank/DDBJ databases">
        <title>Sequencing of cultivated peanut Arachis hypogaea provides insights into genome evolution and oil improvement.</title>
        <authorList>
            <person name="Chen X."/>
        </authorList>
    </citation>
    <scope>NUCLEOTIDE SEQUENCE [LARGE SCALE GENOMIC DNA]</scope>
    <source>
        <strain evidence="3">cv. Fuhuasheng</strain>
        <tissue evidence="2">Leaves</tissue>
    </source>
</reference>